<accession>A0A318YGU0</accession>
<keyword evidence="1" id="KW-0472">Membrane</keyword>
<evidence type="ECO:0000313" key="2">
    <source>
        <dbReference type="EMBL" id="PYH33419.1"/>
    </source>
</evidence>
<keyword evidence="1" id="KW-0812">Transmembrane</keyword>
<keyword evidence="1" id="KW-1133">Transmembrane helix</keyword>
<evidence type="ECO:0000313" key="3">
    <source>
        <dbReference type="Proteomes" id="UP000247647"/>
    </source>
</evidence>
<gene>
    <name evidence="2" type="ORF">BO87DRAFT_68283</name>
</gene>
<proteinExistence type="predicted"/>
<dbReference type="Proteomes" id="UP000247647">
    <property type="component" value="Unassembled WGS sequence"/>
</dbReference>
<dbReference type="EMBL" id="KZ821463">
    <property type="protein sequence ID" value="PYH33419.1"/>
    <property type="molecule type" value="Genomic_DNA"/>
</dbReference>
<keyword evidence="3" id="KW-1185">Reference proteome</keyword>
<dbReference type="GeneID" id="37131930"/>
<protein>
    <submittedName>
        <fullName evidence="2">Uncharacterized protein</fullName>
    </submittedName>
</protein>
<organism evidence="2 3">
    <name type="scientific">Aspergillus neoniger (strain CBS 115656)</name>
    <dbReference type="NCBI Taxonomy" id="1448310"/>
    <lineage>
        <taxon>Eukaryota</taxon>
        <taxon>Fungi</taxon>
        <taxon>Dikarya</taxon>
        <taxon>Ascomycota</taxon>
        <taxon>Pezizomycotina</taxon>
        <taxon>Eurotiomycetes</taxon>
        <taxon>Eurotiomycetidae</taxon>
        <taxon>Eurotiales</taxon>
        <taxon>Aspergillaceae</taxon>
        <taxon>Aspergillus</taxon>
        <taxon>Aspergillus subgen. Circumdati</taxon>
    </lineage>
</organism>
<reference evidence="2" key="1">
    <citation type="submission" date="2016-12" db="EMBL/GenBank/DDBJ databases">
        <title>The genomes of Aspergillus section Nigri reveals drivers in fungal speciation.</title>
        <authorList>
            <consortium name="DOE Joint Genome Institute"/>
            <person name="Vesth T.C."/>
            <person name="Nybo J."/>
            <person name="Theobald S."/>
            <person name="Brandl J."/>
            <person name="Frisvad J.C."/>
            <person name="Nielsen K.F."/>
            <person name="Lyhne E.K."/>
            <person name="Kogle M.E."/>
            <person name="Kuo A."/>
            <person name="Riley R."/>
            <person name="Clum A."/>
            <person name="Nolan M."/>
            <person name="Lipzen A."/>
            <person name="Salamov A."/>
            <person name="Henrissat B."/>
            <person name="Wiebenga A."/>
            <person name="De Vries R.P."/>
            <person name="Grigoriev I.V."/>
            <person name="Mortensen U.H."/>
            <person name="Andersen M.R."/>
            <person name="Baker S.E."/>
        </authorList>
    </citation>
    <scope>NUCLEOTIDE SEQUENCE [LARGE SCALE GENOMIC DNA]</scope>
    <source>
        <strain evidence="2">CBS 115656</strain>
    </source>
</reference>
<dbReference type="AlphaFoldDB" id="A0A318YGU0"/>
<feature type="transmembrane region" description="Helical" evidence="1">
    <location>
        <begin position="6"/>
        <end position="26"/>
    </location>
</feature>
<name>A0A318YGU0_ASPNB</name>
<dbReference type="RefSeq" id="XP_025478897.1">
    <property type="nucleotide sequence ID" value="XM_025629474.1"/>
</dbReference>
<evidence type="ECO:0000256" key="1">
    <source>
        <dbReference type="SAM" id="Phobius"/>
    </source>
</evidence>
<sequence>MVLIDVYAYPCWSMLFMFSFTSRLFFAMSYVLNYYTNDTTCMCPRCYDSFSVFFPSSCSVCFSMHDYAAMSYNYNYLLASYEVFKM</sequence>